<dbReference type="EMBL" id="JACXXH010000001">
    <property type="protein sequence ID" value="MBD3862186.1"/>
    <property type="molecule type" value="Genomic_DNA"/>
</dbReference>
<dbReference type="SUPFAM" id="SSF48452">
    <property type="entry name" value="TPR-like"/>
    <property type="match status" value="1"/>
</dbReference>
<protein>
    <submittedName>
        <fullName evidence="3">DUF3857 domain-containing protein</fullName>
    </submittedName>
</protein>
<dbReference type="Gene3D" id="2.60.40.3140">
    <property type="match status" value="1"/>
</dbReference>
<dbReference type="RefSeq" id="WP_191098832.1">
    <property type="nucleotide sequence ID" value="NZ_JACXXF010000001.1"/>
</dbReference>
<dbReference type="Gene3D" id="2.60.120.1130">
    <property type="match status" value="1"/>
</dbReference>
<keyword evidence="4" id="KW-1185">Reference proteome</keyword>
<evidence type="ECO:0000256" key="1">
    <source>
        <dbReference type="SAM" id="SignalP"/>
    </source>
</evidence>
<sequence>MKKITILCFLLSFYSALAQDNYNQFWQELLSNNRISATTTLKNVNDNSVKNLIVNEMMRVENGKFRTNKDFLPAFLNDKNYQYYLYALWNENYLFNTYLETGFNSKNIGAIRSVAKKNPTHSTIKDAIIYLESVLARDSKDWKTYRSKMNDIPSFRHWQYCGVFENLNKSGLDRVYGPETNANSDAPFDAESNGFVNWYTAKNQEEAYQFFTNHEEYGSGVNYAQTFVTADKDETVILRIGSGSAFKIWLNDVVIFENKQDVVTDLDAYQVKVTFPKGNNRLLIKTAESDYGSYFIVSPLNLDGSHNTNLKDSANYAAYNQSTASQLVAVPITNSFETFFADKLSQNPNDFFNAYCLVKTYLRNSKYEEAKKVLQPFLDQYPKSSLLRKLMISVYSLEEDYTSIQEINKNMELDDDSYYLPVLLKVMLFDELTRMSLTELEEYLEKLKKTIDLEIMHETADFIYNARQEDKAKVRKNLDKLMKMADGNTKLILRYAPLYASLFEEENKTISLLENLEKSTFDLALVRQLVSYYDRRNQKDKVMDMLTNEIEYLGTDNYYLRSIINKLHQYQKHKESLKYIDQGLSNFPDSFVFQELKGDALLQIDKKKAIIAYQASLAHNSNDKSLRKKLKDLNNENNVLKDLVVEDAYSLISDTRGKIVTNNYGFNILHDNSTVELYSEGGGNYRSVFIYEITSDNGVERFKEYDLGLSGTYNITKSEIVKQDKSIVPADKSGSSLVFNGLSIGDVIYLDYEYSFSKSGRFYKTYSDRFMLGSFHPTTSSAVKIIAPKDYKLNYKSVNGNTQPKITTKGDSKLYEWTIVNNPGLPQGEDYMPSDVDVAEYIHLSTIDNWNEISIWYSDLVRSVMEVNATVQDTFDTLFPDGYKHLSEDQRAKIIYNYIRNNFTYSYVSFRQSGFVPQKPSKTIKTSLGDCKDFSTLFVTLAKKADLDANLVLVLTSDYGYNSLVLPSTDFNHCIAKVKIDGKDQFLELTDKYLPYKSLPTSLRGATALEIPLDRKDTKIYDLFKLENLAREQAISKNVVTLNINKDKIGMLIDSEYTGHINSYYSSVFSEPNAEVIKTSIYDDYNNRLSDDFTLNSVSNIERKNDDMLIKFTSDMTLNKKINKIGATNILQLPMVSNPYTSSIVSLEKREHVIDYTQYENMDIYQVDYIVNIEADQTFTEIPENVSLTFKDHSYSITYSKLKANQLKVEIKSKPSMKRIEASEYPEFKTYVKNVLDAQDTFIGYK</sequence>
<name>A0ABR8LRS5_9FLAO</name>
<keyword evidence="1" id="KW-0732">Signal</keyword>
<dbReference type="SUPFAM" id="SSF54001">
    <property type="entry name" value="Cysteine proteinases"/>
    <property type="match status" value="1"/>
</dbReference>
<dbReference type="InterPro" id="IPR011990">
    <property type="entry name" value="TPR-like_helical_dom_sf"/>
</dbReference>
<reference evidence="3 4" key="1">
    <citation type="submission" date="2020-09" db="EMBL/GenBank/DDBJ databases">
        <title>Bacillus nautilus sp. nov., Chryseoglobus crepusculi sp. nov, and Psychrobacter noctis sp. nov., isolated from deep-sea sponges from the equatorial Atlantic.</title>
        <authorList>
            <person name="Stennett H.L."/>
            <person name="Williams S.E."/>
        </authorList>
    </citation>
    <scope>NUCLEOTIDE SEQUENCE [LARGE SCALE GENOMIC DNA]</scope>
    <source>
        <strain evidence="3 4">28M-24</strain>
    </source>
</reference>
<gene>
    <name evidence="3" type="ORF">IEG06_01890</name>
</gene>
<comment type="caution">
    <text evidence="3">The sequence shown here is derived from an EMBL/GenBank/DDBJ whole genome shotgun (WGS) entry which is preliminary data.</text>
</comment>
<dbReference type="InterPro" id="IPR038765">
    <property type="entry name" value="Papain-like_cys_pep_sf"/>
</dbReference>
<dbReference type="Pfam" id="PF01841">
    <property type="entry name" value="Transglut_core"/>
    <property type="match status" value="1"/>
</dbReference>
<evidence type="ECO:0000259" key="2">
    <source>
        <dbReference type="SMART" id="SM00460"/>
    </source>
</evidence>
<feature type="domain" description="Transglutaminase-like" evidence="2">
    <location>
        <begin position="923"/>
        <end position="991"/>
    </location>
</feature>
<dbReference type="Gene3D" id="3.10.620.30">
    <property type="match status" value="1"/>
</dbReference>
<accession>A0ABR8LRS5</accession>
<dbReference type="InterPro" id="IPR002931">
    <property type="entry name" value="Transglutaminase-like"/>
</dbReference>
<proteinExistence type="predicted"/>
<evidence type="ECO:0000313" key="4">
    <source>
        <dbReference type="Proteomes" id="UP000627521"/>
    </source>
</evidence>
<feature type="chain" id="PRO_5047051379" evidence="1">
    <location>
        <begin position="19"/>
        <end position="1246"/>
    </location>
</feature>
<dbReference type="Pfam" id="PF12969">
    <property type="entry name" value="DUF3857"/>
    <property type="match status" value="1"/>
</dbReference>
<evidence type="ECO:0000313" key="3">
    <source>
        <dbReference type="EMBL" id="MBD3862186.1"/>
    </source>
</evidence>
<dbReference type="Proteomes" id="UP000627521">
    <property type="component" value="Unassembled WGS sequence"/>
</dbReference>
<dbReference type="InterPro" id="IPR024618">
    <property type="entry name" value="DUF3857"/>
</dbReference>
<feature type="signal peptide" evidence="1">
    <location>
        <begin position="1"/>
        <end position="18"/>
    </location>
</feature>
<dbReference type="SMART" id="SM00460">
    <property type="entry name" value="TGc"/>
    <property type="match status" value="1"/>
</dbReference>
<organism evidence="3 4">
    <name type="scientific">Olleya marilimosa</name>
    <dbReference type="NCBI Taxonomy" id="272164"/>
    <lineage>
        <taxon>Bacteria</taxon>
        <taxon>Pseudomonadati</taxon>
        <taxon>Bacteroidota</taxon>
        <taxon>Flavobacteriia</taxon>
        <taxon>Flavobacteriales</taxon>
        <taxon>Flavobacteriaceae</taxon>
    </lineage>
</organism>